<dbReference type="BioCyc" id="EBAC796937-HMP:GMGH-613-MONOMER"/>
<name>G9X2K4_9FIRM</name>
<dbReference type="Proteomes" id="UP000006437">
    <property type="component" value="Unassembled WGS sequence"/>
</dbReference>
<reference evidence="6 7" key="1">
    <citation type="submission" date="2011-08" db="EMBL/GenBank/DDBJ databases">
        <title>The Genome Sequence of Eubacteriaceae bacterium ACC19a.</title>
        <authorList>
            <consortium name="The Broad Institute Genome Sequencing Platform"/>
            <person name="Earl A."/>
            <person name="Ward D."/>
            <person name="Feldgarden M."/>
            <person name="Gevers D."/>
            <person name="Sizova M."/>
            <person name="Hazen A."/>
            <person name="Epstein S."/>
            <person name="Young S.K."/>
            <person name="Zeng Q."/>
            <person name="Gargeya S."/>
            <person name="Fitzgerald M."/>
            <person name="Haas B."/>
            <person name="Abouelleil A."/>
            <person name="Alvarado L."/>
            <person name="Arachchi H.M."/>
            <person name="Berlin A."/>
            <person name="Brown A."/>
            <person name="Chapman S.B."/>
            <person name="Chen Z."/>
            <person name="Dunbar C."/>
            <person name="Freedman E."/>
            <person name="Gearin G."/>
            <person name="Gellesch M."/>
            <person name="Goldberg J."/>
            <person name="Griggs A."/>
            <person name="Gujja S."/>
            <person name="Heiman D."/>
            <person name="Howarth C."/>
            <person name="Larson L."/>
            <person name="Lui A."/>
            <person name="MacDonald P.J.P."/>
            <person name="Montmayeur A."/>
            <person name="Murphy C."/>
            <person name="Neiman D."/>
            <person name="Pearson M."/>
            <person name="Priest M."/>
            <person name="Roberts A."/>
            <person name="Saif S."/>
            <person name="Shea T."/>
            <person name="Shenoy N."/>
            <person name="Sisk P."/>
            <person name="Stolte C."/>
            <person name="Sykes S."/>
            <person name="Wortman J."/>
            <person name="Nusbaum C."/>
            <person name="Birren B."/>
        </authorList>
    </citation>
    <scope>NUCLEOTIDE SEQUENCE [LARGE SCALE GENOMIC DNA]</scope>
    <source>
        <strain evidence="6 7">ACC19a</strain>
    </source>
</reference>
<dbReference type="PROSITE" id="PS51935">
    <property type="entry name" value="NLPC_P60"/>
    <property type="match status" value="1"/>
</dbReference>
<evidence type="ECO:0000256" key="4">
    <source>
        <dbReference type="ARBA" id="ARBA00022807"/>
    </source>
</evidence>
<dbReference type="SUPFAM" id="SSF69279">
    <property type="entry name" value="Phage tail proteins"/>
    <property type="match status" value="1"/>
</dbReference>
<keyword evidence="3" id="KW-0378">Hydrolase</keyword>
<comment type="similarity">
    <text evidence="1">Belongs to the peptidase C40 family.</text>
</comment>
<evidence type="ECO:0000313" key="7">
    <source>
        <dbReference type="Proteomes" id="UP000006437"/>
    </source>
</evidence>
<sequence length="471" mass="53348">MKLKVVIENKSRGLLQIPIIDGDIEVTFNRQGSAGKLQCNIVKGEGLDYQEGNAVAFYVDDDVFFYGYVTSKKRTSDQIIKTTCYDQLFYLKNKDILQYSNWSYSDLLKNICKKNHLLIGAIEDTKFKIPSRVENGKEYFEMLKFASDITLANTNKIYVLFDEKGKISLKSIENMKLDTVIDYDNTGDFDYQTSIEKGVYNRVYLRLLDDDKKEIAHAKAEDLSNISKWGFLNYIDTTNNELLNLDGKAKELLKLLNRKHRSLRIKNAAGDVRVRAGSLVTVNFKDIGDISINSCMLVNSVTHSFSEGCHFMDLDVINNDIAPLILPKKLGNKAKDNSGVGGDKSISSGAKVAINYMVKNIGAPYSQDVSLRLTTHFDCSSAVMRAYQEANLLPKRNYNLTTYSLINDGNFYEINKNQLKPGDICWRIDHMEMYVGDNRTIGAHSPYVPLGYSVLDARAKPFTRFFRVRGV</sequence>
<accession>G9X2K4</accession>
<dbReference type="GO" id="GO:0006508">
    <property type="term" value="P:proteolysis"/>
    <property type="evidence" value="ECO:0007669"/>
    <property type="project" value="UniProtKB-KW"/>
</dbReference>
<dbReference type="AlphaFoldDB" id="G9X2K4"/>
<dbReference type="InterPro" id="IPR056937">
    <property type="entry name" value="YqbQ/XkdQ"/>
</dbReference>
<keyword evidence="4" id="KW-0788">Thiol protease</keyword>
<dbReference type="InterPro" id="IPR038765">
    <property type="entry name" value="Papain-like_cys_pep_sf"/>
</dbReference>
<feature type="domain" description="NlpC/P60" evidence="5">
    <location>
        <begin position="347"/>
        <end position="471"/>
    </location>
</feature>
<dbReference type="Gene3D" id="3.90.1720.10">
    <property type="entry name" value="endopeptidase domain like (from Nostoc punctiforme)"/>
    <property type="match status" value="1"/>
</dbReference>
<keyword evidence="2" id="KW-0645">Protease</keyword>
<organism evidence="6 7">
    <name type="scientific">Peptoanaerobacter stomatis</name>
    <dbReference type="NCBI Taxonomy" id="796937"/>
    <lineage>
        <taxon>Bacteria</taxon>
        <taxon>Bacillati</taxon>
        <taxon>Bacillota</taxon>
        <taxon>Clostridia</taxon>
        <taxon>Peptostreptococcales</taxon>
        <taxon>Filifactoraceae</taxon>
        <taxon>Peptoanaerobacter</taxon>
    </lineage>
</organism>
<dbReference type="Pfam" id="PF24032">
    <property type="entry name" value="YQBQ"/>
    <property type="match status" value="1"/>
</dbReference>
<proteinExistence type="inferred from homology"/>
<dbReference type="GO" id="GO:0008234">
    <property type="term" value="F:cysteine-type peptidase activity"/>
    <property type="evidence" value="ECO:0007669"/>
    <property type="project" value="UniProtKB-KW"/>
</dbReference>
<dbReference type="SUPFAM" id="SSF54001">
    <property type="entry name" value="Cysteine proteinases"/>
    <property type="match status" value="1"/>
</dbReference>
<dbReference type="RefSeq" id="WP_009524847.1">
    <property type="nucleotide sequence ID" value="NZ_JH414548.1"/>
</dbReference>
<protein>
    <recommendedName>
        <fullName evidence="5">NlpC/P60 domain-containing protein</fullName>
    </recommendedName>
</protein>
<evidence type="ECO:0000256" key="3">
    <source>
        <dbReference type="ARBA" id="ARBA00022801"/>
    </source>
</evidence>
<dbReference type="HOGENOM" id="CLU_578531_0_0_9"/>
<dbReference type="EMBL" id="AFZE01000056">
    <property type="protein sequence ID" value="EHL11074.1"/>
    <property type="molecule type" value="Genomic_DNA"/>
</dbReference>
<dbReference type="InterPro" id="IPR000064">
    <property type="entry name" value="NLP_P60_dom"/>
</dbReference>
<evidence type="ECO:0000313" key="6">
    <source>
        <dbReference type="EMBL" id="EHL11074.1"/>
    </source>
</evidence>
<comment type="caution">
    <text evidence="6">The sequence shown here is derived from an EMBL/GenBank/DDBJ whole genome shotgun (WGS) entry which is preliminary data.</text>
</comment>
<gene>
    <name evidence="6" type="ORF">HMPREF9629_00611</name>
</gene>
<evidence type="ECO:0000256" key="2">
    <source>
        <dbReference type="ARBA" id="ARBA00022670"/>
    </source>
</evidence>
<evidence type="ECO:0000259" key="5">
    <source>
        <dbReference type="PROSITE" id="PS51935"/>
    </source>
</evidence>
<evidence type="ECO:0000256" key="1">
    <source>
        <dbReference type="ARBA" id="ARBA00007074"/>
    </source>
</evidence>